<reference evidence="3" key="1">
    <citation type="submission" date="2022-08" db="EMBL/GenBank/DDBJ databases">
        <authorList>
            <person name="Deng Y."/>
            <person name="Han X.-F."/>
            <person name="Zhang Y.-Q."/>
        </authorList>
    </citation>
    <scope>NUCLEOTIDE SEQUENCE</scope>
    <source>
        <strain evidence="3">CPCC 203386</strain>
    </source>
</reference>
<evidence type="ECO:0000313" key="4">
    <source>
        <dbReference type="Proteomes" id="UP001165586"/>
    </source>
</evidence>
<evidence type="ECO:0000313" key="3">
    <source>
        <dbReference type="EMBL" id="MCS5733599.1"/>
    </source>
</evidence>
<proteinExistence type="inferred from homology"/>
<dbReference type="PANTHER" id="PTHR36842">
    <property type="entry name" value="PROTEIN TOLB HOMOLOG"/>
    <property type="match status" value="1"/>
</dbReference>
<dbReference type="SUPFAM" id="SSF82171">
    <property type="entry name" value="DPP6 N-terminal domain-like"/>
    <property type="match status" value="1"/>
</dbReference>
<evidence type="ECO:0008006" key="5">
    <source>
        <dbReference type="Google" id="ProtNLM"/>
    </source>
</evidence>
<dbReference type="InterPro" id="IPR011042">
    <property type="entry name" value="6-blade_b-propeller_TolB-like"/>
</dbReference>
<comment type="caution">
    <text evidence="3">The sequence shown here is derived from an EMBL/GenBank/DDBJ whole genome shotgun (WGS) entry which is preliminary data.</text>
</comment>
<sequence>MTLSKSTRFLAPAAALCAVLTLATGALTAQAAPPPVGTIQLVDVSTTPGVAEADGAWGQTISGDGRYIVFISASPDLPGAFPGHAELYLRDLLSGFTRQIGDTNWIPQQSAPSISDDGSQVAYTALNADVSPYPQAVLWTVDSDGTTLLSDSWENLGHGVNDSVESVDLAAAGGAVAYSTWATDVIASDVTPERTLRVYKQDASGTDIEVAVDGTQWQTGPVISADGRFVAYLSQPTTAPRRWVTAQVNLRDTVLGTTQLISHAYDGSQGADHISMSADARYIAFESSCNCYDGGPEVLGSSVFVHDRVTGKTTAEAVDLAGEFVSNAGWPSLSADGLTLAYATGGQIYLRDRVTYDVRLISKNRVPDVGSGSSHQPVVSADGHFVTWATWATNLTGDTYPSRPVPPTHILVANVG</sequence>
<feature type="chain" id="PRO_5047136275" description="WD40 repeat protein" evidence="2">
    <location>
        <begin position="32"/>
        <end position="416"/>
    </location>
</feature>
<organism evidence="3 4">
    <name type="scientific">Herbiconiux daphne</name>
    <dbReference type="NCBI Taxonomy" id="2970914"/>
    <lineage>
        <taxon>Bacteria</taxon>
        <taxon>Bacillati</taxon>
        <taxon>Actinomycetota</taxon>
        <taxon>Actinomycetes</taxon>
        <taxon>Micrococcales</taxon>
        <taxon>Microbacteriaceae</taxon>
        <taxon>Herbiconiux</taxon>
    </lineage>
</organism>
<keyword evidence="4" id="KW-1185">Reference proteome</keyword>
<dbReference type="EMBL" id="JANLCJ010000002">
    <property type="protein sequence ID" value="MCS5733599.1"/>
    <property type="molecule type" value="Genomic_DNA"/>
</dbReference>
<protein>
    <recommendedName>
        <fullName evidence="5">WD40 repeat protein</fullName>
    </recommendedName>
</protein>
<dbReference type="Gene3D" id="2.120.10.30">
    <property type="entry name" value="TolB, C-terminal domain"/>
    <property type="match status" value="2"/>
</dbReference>
<dbReference type="InterPro" id="IPR011659">
    <property type="entry name" value="WD40"/>
</dbReference>
<name>A0ABT2H102_9MICO</name>
<feature type="signal peptide" evidence="2">
    <location>
        <begin position="1"/>
        <end position="31"/>
    </location>
</feature>
<dbReference type="RefSeq" id="WP_259538416.1">
    <property type="nucleotide sequence ID" value="NZ_JANLCJ010000002.1"/>
</dbReference>
<accession>A0ABT2H102</accession>
<evidence type="ECO:0000256" key="1">
    <source>
        <dbReference type="ARBA" id="ARBA00009820"/>
    </source>
</evidence>
<keyword evidence="2" id="KW-0732">Signal</keyword>
<comment type="similarity">
    <text evidence="1">Belongs to the TolB family.</text>
</comment>
<evidence type="ECO:0000256" key="2">
    <source>
        <dbReference type="SAM" id="SignalP"/>
    </source>
</evidence>
<gene>
    <name evidence="3" type="ORF">N1032_07590</name>
</gene>
<dbReference type="Pfam" id="PF07676">
    <property type="entry name" value="PD40"/>
    <property type="match status" value="1"/>
</dbReference>
<dbReference type="Proteomes" id="UP001165586">
    <property type="component" value="Unassembled WGS sequence"/>
</dbReference>